<dbReference type="InterPro" id="IPR009414">
    <property type="entry name" value="DUF1064"/>
</dbReference>
<dbReference type="EMBL" id="CP086395">
    <property type="protein sequence ID" value="USJ19558.1"/>
    <property type="molecule type" value="Genomic_DNA"/>
</dbReference>
<accession>A0A9Q8Y041</accession>
<sequence>MKKHKYGAKKIKIDGILFDSKAEGLFYMLHKSNKNMKMQETFILQDKFKLNGKSYRAINYKPDFTFYDEKGNLIKVVDVKGMILPEFRIKAKMFAKRYQIPIIVAKKVKYKNSFIEQQI</sequence>
<reference evidence="1" key="1">
    <citation type="journal article" date="2022" name="Front. Microbiol.">
        <title>Feed Insects as a Reservoir of Granadaene-Producing Lactococci.</title>
        <authorList>
            <person name="Neuzil-Bunesova V."/>
            <person name="Ramirez Garcia A."/>
            <person name="Modrackova N."/>
            <person name="Makovska M."/>
            <person name="Sabolova M."/>
            <person name="Sproer C."/>
            <person name="Bunk B."/>
            <person name="Blom J."/>
            <person name="Schwab C."/>
        </authorList>
    </citation>
    <scope>NUCLEOTIDE SEQUENCE</scope>
    <source>
        <strain evidence="1">I4/6O</strain>
    </source>
</reference>
<organism evidence="1 2">
    <name type="scientific">Lactococcus formosensis</name>
    <dbReference type="NCBI Taxonomy" id="1281486"/>
    <lineage>
        <taxon>Bacteria</taxon>
        <taxon>Bacillati</taxon>
        <taxon>Bacillota</taxon>
        <taxon>Bacilli</taxon>
        <taxon>Lactobacillales</taxon>
        <taxon>Streptococcaceae</taxon>
        <taxon>Lactococcus</taxon>
    </lineage>
</organism>
<name>A0A9Q8Y041_9LACT</name>
<dbReference type="AlphaFoldDB" id="A0A9Q8Y041"/>
<dbReference type="Pfam" id="PF06356">
    <property type="entry name" value="DUF1064"/>
    <property type="match status" value="1"/>
</dbReference>
<gene>
    <name evidence="1" type="ORF">LMK00_06895</name>
</gene>
<dbReference type="KEGG" id="lfo:LMK00_06895"/>
<dbReference type="Proteomes" id="UP001056730">
    <property type="component" value="Chromosome"/>
</dbReference>
<protein>
    <submittedName>
        <fullName evidence="1">DUF1064 domain-containing protein</fullName>
    </submittedName>
</protein>
<evidence type="ECO:0000313" key="2">
    <source>
        <dbReference type="Proteomes" id="UP001056730"/>
    </source>
</evidence>
<evidence type="ECO:0000313" key="1">
    <source>
        <dbReference type="EMBL" id="USJ19558.1"/>
    </source>
</evidence>
<proteinExistence type="predicted"/>
<dbReference type="RefSeq" id="WP_252175105.1">
    <property type="nucleotide sequence ID" value="NZ_CP086395.1"/>
</dbReference>